<dbReference type="Gene3D" id="3.10.450.160">
    <property type="entry name" value="inner membrane protein cigr"/>
    <property type="match status" value="1"/>
</dbReference>
<organism evidence="1 3">
    <name type="scientific">Tepidimonas ignava</name>
    <dbReference type="NCBI Taxonomy" id="114249"/>
    <lineage>
        <taxon>Bacteria</taxon>
        <taxon>Pseudomonadati</taxon>
        <taxon>Pseudomonadota</taxon>
        <taxon>Betaproteobacteria</taxon>
        <taxon>Burkholderiales</taxon>
        <taxon>Tepidimonas</taxon>
    </lineage>
</organism>
<dbReference type="Pfam" id="PF11776">
    <property type="entry name" value="RcnB"/>
    <property type="match status" value="1"/>
</dbReference>
<dbReference type="InterPro" id="IPR024572">
    <property type="entry name" value="RcnB"/>
</dbReference>
<evidence type="ECO:0000313" key="1">
    <source>
        <dbReference type="EMBL" id="TCS98140.1"/>
    </source>
</evidence>
<sequence>MADRINASRRIVGASVVALTTLSLALPGWAGKPEWAGQGKGHEREAERRPGVAVEIKIGGYFGTPQRDAVRSVYATELQGGRCPPGLAKKHNGCRPPGLTKSWTLGQPLPPGVTVYPIPRELQRRLGEPPPGYRLVRVGADILLIAVGTAMVVDAIEDLAGLL</sequence>
<evidence type="ECO:0000313" key="2">
    <source>
        <dbReference type="EMBL" id="TSE22647.1"/>
    </source>
</evidence>
<accession>A0A4R3LF86</accession>
<dbReference type="AlphaFoldDB" id="A0A4R3LF86"/>
<dbReference type="EMBL" id="VJNC01000005">
    <property type="protein sequence ID" value="TSE22647.1"/>
    <property type="molecule type" value="Genomic_DNA"/>
</dbReference>
<evidence type="ECO:0000313" key="4">
    <source>
        <dbReference type="Proteomes" id="UP000315577"/>
    </source>
</evidence>
<comment type="caution">
    <text evidence="1">The sequence shown here is derived from an EMBL/GenBank/DDBJ whole genome shotgun (WGS) entry which is preliminary data.</text>
</comment>
<dbReference type="RefSeq" id="WP_132962418.1">
    <property type="nucleotide sequence ID" value="NZ_DAIPFN010000047.1"/>
</dbReference>
<evidence type="ECO:0000313" key="3">
    <source>
        <dbReference type="Proteomes" id="UP000295536"/>
    </source>
</evidence>
<dbReference type="Proteomes" id="UP000295536">
    <property type="component" value="Unassembled WGS sequence"/>
</dbReference>
<keyword evidence="4" id="KW-1185">Reference proteome</keyword>
<protein>
    <submittedName>
        <fullName evidence="1">Nickel/cobalt transporter regulator</fullName>
    </submittedName>
</protein>
<name>A0A4R3LF86_9BURK</name>
<proteinExistence type="predicted"/>
<dbReference type="EMBL" id="SMAH01000006">
    <property type="protein sequence ID" value="TCS98140.1"/>
    <property type="molecule type" value="Genomic_DNA"/>
</dbReference>
<dbReference type="Proteomes" id="UP000315577">
    <property type="component" value="Unassembled WGS sequence"/>
</dbReference>
<dbReference type="OrthoDB" id="5432438at2"/>
<reference evidence="2 4" key="2">
    <citation type="submission" date="2019-07" db="EMBL/GenBank/DDBJ databases">
        <title>Tepidimonas ignava SPS-1037 draft genome.</title>
        <authorList>
            <person name="Da Costa M.S."/>
            <person name="Froufe H.J.C."/>
            <person name="Egas C."/>
            <person name="Albuquerque L."/>
        </authorList>
    </citation>
    <scope>NUCLEOTIDE SEQUENCE [LARGE SCALE GENOMIC DNA]</scope>
    <source>
        <strain evidence="2 4">SPS-1037</strain>
    </source>
</reference>
<gene>
    <name evidence="1" type="ORF">EDC36_106141</name>
    <name evidence="2" type="ORF">Tigna_01093</name>
</gene>
<reference evidence="1 3" key="1">
    <citation type="submission" date="2019-03" db="EMBL/GenBank/DDBJ databases">
        <title>Genomic Encyclopedia of Type Strains, Phase IV (KMG-IV): sequencing the most valuable type-strain genomes for metagenomic binning, comparative biology and taxonomic classification.</title>
        <authorList>
            <person name="Goeker M."/>
        </authorList>
    </citation>
    <scope>NUCLEOTIDE SEQUENCE [LARGE SCALE GENOMIC DNA]</scope>
    <source>
        <strain evidence="1 3">DSM 12034</strain>
    </source>
</reference>